<feature type="transmembrane region" description="Helical" evidence="1">
    <location>
        <begin position="82"/>
        <end position="100"/>
    </location>
</feature>
<dbReference type="RefSeq" id="XP_045266994.1">
    <property type="nucleotide sequence ID" value="XM_045407549.1"/>
</dbReference>
<evidence type="ECO:0000313" key="3">
    <source>
        <dbReference type="Proteomes" id="UP000613401"/>
    </source>
</evidence>
<reference evidence="2" key="1">
    <citation type="journal article" date="2020" name="Phytopathology">
        <title>Genome sequence and comparative analysis of Colletotrichum gloeosporioides isolated from Liriodendron leaves.</title>
        <authorList>
            <person name="Fu F.F."/>
            <person name="Hao Z."/>
            <person name="Wang P."/>
            <person name="Lu Y."/>
            <person name="Xue L.J."/>
            <person name="Wei G."/>
            <person name="Tian Y."/>
            <person name="Baishi H."/>
            <person name="Xu H."/>
            <person name="Shi J."/>
            <person name="Cheng T."/>
            <person name="Wang G."/>
            <person name="Yi Y."/>
            <person name="Chen J."/>
        </authorList>
    </citation>
    <scope>NUCLEOTIDE SEQUENCE</scope>
    <source>
        <strain evidence="2">Lc1</strain>
    </source>
</reference>
<protein>
    <submittedName>
        <fullName evidence="2">Uncharacterized protein</fullName>
    </submittedName>
</protein>
<sequence>MIGMSQTIGQPGEVSWLIACQTIGQRHSAFLHKFFDDTTRLNLSRRQPLARSVARIFLVFAVSFLTSVLLESRDNDGREYPSLGVMYIVIVVLVELVTYCKTPASCE</sequence>
<reference evidence="2" key="2">
    <citation type="submission" date="2020-03" db="EMBL/GenBank/DDBJ databases">
        <authorList>
            <person name="Fu F.-F."/>
            <person name="Chen J."/>
        </authorList>
    </citation>
    <scope>NUCLEOTIDE SEQUENCE</scope>
    <source>
        <strain evidence="2">Lc1</strain>
    </source>
</reference>
<evidence type="ECO:0000313" key="2">
    <source>
        <dbReference type="EMBL" id="KAF3807835.1"/>
    </source>
</evidence>
<feature type="transmembrane region" description="Helical" evidence="1">
    <location>
        <begin position="53"/>
        <end position="70"/>
    </location>
</feature>
<organism evidence="2 3">
    <name type="scientific">Colletotrichum gloeosporioides</name>
    <name type="common">Anthracnose fungus</name>
    <name type="synonym">Glomerella cingulata</name>
    <dbReference type="NCBI Taxonomy" id="474922"/>
    <lineage>
        <taxon>Eukaryota</taxon>
        <taxon>Fungi</taxon>
        <taxon>Dikarya</taxon>
        <taxon>Ascomycota</taxon>
        <taxon>Pezizomycotina</taxon>
        <taxon>Sordariomycetes</taxon>
        <taxon>Hypocreomycetidae</taxon>
        <taxon>Glomerellales</taxon>
        <taxon>Glomerellaceae</taxon>
        <taxon>Colletotrichum</taxon>
        <taxon>Colletotrichum gloeosporioides species complex</taxon>
    </lineage>
</organism>
<evidence type="ECO:0000256" key="1">
    <source>
        <dbReference type="SAM" id="Phobius"/>
    </source>
</evidence>
<keyword evidence="3" id="KW-1185">Reference proteome</keyword>
<name>A0A8H4CPP4_COLGL</name>
<keyword evidence="1" id="KW-1133">Transmembrane helix</keyword>
<dbReference type="GeneID" id="69014714"/>
<dbReference type="Proteomes" id="UP000613401">
    <property type="component" value="Unassembled WGS sequence"/>
</dbReference>
<accession>A0A8H4CPP4</accession>
<dbReference type="AlphaFoldDB" id="A0A8H4CPP4"/>
<dbReference type="EMBL" id="WVTB01000027">
    <property type="protein sequence ID" value="KAF3807835.1"/>
    <property type="molecule type" value="Genomic_DNA"/>
</dbReference>
<comment type="caution">
    <text evidence="2">The sequence shown here is derived from an EMBL/GenBank/DDBJ whole genome shotgun (WGS) entry which is preliminary data.</text>
</comment>
<gene>
    <name evidence="2" type="ORF">GCG54_00007570</name>
</gene>
<proteinExistence type="predicted"/>
<keyword evidence="1" id="KW-0472">Membrane</keyword>
<keyword evidence="1" id="KW-0812">Transmembrane</keyword>